<gene>
    <name evidence="1" type="ORF">RCOM_2157090</name>
</gene>
<accession>B9TB75</accession>
<keyword evidence="2" id="KW-1185">Reference proteome</keyword>
<organism evidence="1 2">
    <name type="scientific">Ricinus communis</name>
    <name type="common">Castor bean</name>
    <dbReference type="NCBI Taxonomy" id="3988"/>
    <lineage>
        <taxon>Eukaryota</taxon>
        <taxon>Viridiplantae</taxon>
        <taxon>Streptophyta</taxon>
        <taxon>Embryophyta</taxon>
        <taxon>Tracheophyta</taxon>
        <taxon>Spermatophyta</taxon>
        <taxon>Magnoliopsida</taxon>
        <taxon>eudicotyledons</taxon>
        <taxon>Gunneridae</taxon>
        <taxon>Pentapetalae</taxon>
        <taxon>rosids</taxon>
        <taxon>fabids</taxon>
        <taxon>Malpighiales</taxon>
        <taxon>Euphorbiaceae</taxon>
        <taxon>Acalyphoideae</taxon>
        <taxon>Acalypheae</taxon>
        <taxon>Ricinus</taxon>
    </lineage>
</organism>
<sequence>MIFLLLLAPTRRGRRGPKFRLRRASPSRPMGLWPKRLGSKQSVGPSRQICPVNIPTKTSRWVLVRGPFRSTLAWALVKRHMLMIRRCLPTTLLKFELGLGSIDLPRTVPAQDTVLV</sequence>
<evidence type="ECO:0000313" key="1">
    <source>
        <dbReference type="EMBL" id="EEF26890.1"/>
    </source>
</evidence>
<dbReference type="InParanoid" id="B9TB75"/>
<proteinExistence type="predicted"/>
<name>B9TB75_RICCO</name>
<reference evidence="2" key="1">
    <citation type="journal article" date="2010" name="Nat. Biotechnol.">
        <title>Draft genome sequence of the oilseed species Ricinus communis.</title>
        <authorList>
            <person name="Chan A.P."/>
            <person name="Crabtree J."/>
            <person name="Zhao Q."/>
            <person name="Lorenzi H."/>
            <person name="Orvis J."/>
            <person name="Puiu D."/>
            <person name="Melake-Berhan A."/>
            <person name="Jones K.M."/>
            <person name="Redman J."/>
            <person name="Chen G."/>
            <person name="Cahoon E.B."/>
            <person name="Gedil M."/>
            <person name="Stanke M."/>
            <person name="Haas B.J."/>
            <person name="Wortman J.R."/>
            <person name="Fraser-Liggett C.M."/>
            <person name="Ravel J."/>
            <person name="Rabinowicz P.D."/>
        </authorList>
    </citation>
    <scope>NUCLEOTIDE SEQUENCE [LARGE SCALE GENOMIC DNA]</scope>
    <source>
        <strain evidence="2">cv. Hale</strain>
    </source>
</reference>
<dbReference type="AlphaFoldDB" id="B9TB75"/>
<evidence type="ECO:0000313" key="2">
    <source>
        <dbReference type="Proteomes" id="UP000008311"/>
    </source>
</evidence>
<protein>
    <submittedName>
        <fullName evidence="1">Uncharacterized protein</fullName>
    </submittedName>
</protein>
<dbReference type="EMBL" id="EQ976258">
    <property type="protein sequence ID" value="EEF26890.1"/>
    <property type="molecule type" value="Genomic_DNA"/>
</dbReference>
<dbReference type="Proteomes" id="UP000008311">
    <property type="component" value="Unassembled WGS sequence"/>
</dbReference>